<dbReference type="SUPFAM" id="SSF103473">
    <property type="entry name" value="MFS general substrate transporter"/>
    <property type="match status" value="1"/>
</dbReference>
<feature type="transmembrane region" description="Helical" evidence="6">
    <location>
        <begin position="528"/>
        <end position="549"/>
    </location>
</feature>
<evidence type="ECO:0000256" key="1">
    <source>
        <dbReference type="ARBA" id="ARBA00004141"/>
    </source>
</evidence>
<keyword evidence="4 6" id="KW-0472">Membrane</keyword>
<evidence type="ECO:0000256" key="5">
    <source>
        <dbReference type="SAM" id="MobiDB-lite"/>
    </source>
</evidence>
<feature type="transmembrane region" description="Helical" evidence="6">
    <location>
        <begin position="491"/>
        <end position="516"/>
    </location>
</feature>
<feature type="transmembrane region" description="Helical" evidence="6">
    <location>
        <begin position="152"/>
        <end position="174"/>
    </location>
</feature>
<feature type="domain" description="Major facilitator superfamily (MFS) profile" evidence="7">
    <location>
        <begin position="121"/>
        <end position="561"/>
    </location>
</feature>
<keyword evidence="2 6" id="KW-0812">Transmembrane</keyword>
<evidence type="ECO:0000313" key="9">
    <source>
        <dbReference type="Proteomes" id="UP001642406"/>
    </source>
</evidence>
<dbReference type="Proteomes" id="UP001642406">
    <property type="component" value="Unassembled WGS sequence"/>
</dbReference>
<feature type="transmembrane region" description="Helical" evidence="6">
    <location>
        <begin position="275"/>
        <end position="297"/>
    </location>
</feature>
<feature type="transmembrane region" description="Helical" evidence="6">
    <location>
        <begin position="432"/>
        <end position="453"/>
    </location>
</feature>
<feature type="transmembrane region" description="Helical" evidence="6">
    <location>
        <begin position="119"/>
        <end position="140"/>
    </location>
</feature>
<evidence type="ECO:0000256" key="4">
    <source>
        <dbReference type="ARBA" id="ARBA00023136"/>
    </source>
</evidence>
<dbReference type="CDD" id="cd17323">
    <property type="entry name" value="MFS_Tpo1_MDR_like"/>
    <property type="match status" value="1"/>
</dbReference>
<evidence type="ECO:0000256" key="3">
    <source>
        <dbReference type="ARBA" id="ARBA00022989"/>
    </source>
</evidence>
<keyword evidence="9" id="KW-1185">Reference proteome</keyword>
<gene>
    <name evidence="8" type="ORF">SBRCBS47491_002741</name>
</gene>
<protein>
    <recommendedName>
        <fullName evidence="7">Major facilitator superfamily (MFS) profile domain-containing protein</fullName>
    </recommendedName>
</protein>
<sequence length="561" mass="59681">MTKTDHDSGASTAGGLCSGFTTSSSDVDLEKGDKTQKPFTLPYAAATPAPVSASSVAPCHPAYPPTNVEAPCFASINSPGARAPPSGASEDEMDPAYRVRFEGADDPEDPHNLPSMTKAVFTLILGLLAFTGSLGSSIVTPAEQLIAKDLNLSYEATVLVLSLFVLGFALGPLLWAPISEAYGRRWSMLPAVFILGVFSIGSATSKNSAALLATRFLGGVFGSAPISNVSAALGDIYLPATRGIAMAFYSICVVGGPCLAPVIGAAIAYNPHMGWRWTLYLEAIVAFFSCAVAFLFLPETYGPVLLERKAVRLRAEPDGDSRWWHPHEFERVTVDTIVTKHLSRPLRMFFTEPIVTCIALYASFVYGLLFMALEIYPIVFRDQRGYGPITANLPFLALFVGAVVAMGINIANQPLYARAVARQGNGKAAPEARLPPIFLGGLLFSIGFFWFGWTAAPRFAWPIPTVAGGFVGCGFNIVFQQCLNYLVDSYGQYAASATSANTVLRSLLACALPLAAKPMFTNLGVGPAASILGGISCLALPAPILFKIYGPRLRAKSKFSN</sequence>
<organism evidence="8 9">
    <name type="scientific">Sporothrix bragantina</name>
    <dbReference type="NCBI Taxonomy" id="671064"/>
    <lineage>
        <taxon>Eukaryota</taxon>
        <taxon>Fungi</taxon>
        <taxon>Dikarya</taxon>
        <taxon>Ascomycota</taxon>
        <taxon>Pezizomycotina</taxon>
        <taxon>Sordariomycetes</taxon>
        <taxon>Sordariomycetidae</taxon>
        <taxon>Ophiostomatales</taxon>
        <taxon>Ophiostomataceae</taxon>
        <taxon>Sporothrix</taxon>
    </lineage>
</organism>
<feature type="transmembrane region" description="Helical" evidence="6">
    <location>
        <begin position="216"/>
        <end position="234"/>
    </location>
</feature>
<reference evidence="8 9" key="1">
    <citation type="submission" date="2024-01" db="EMBL/GenBank/DDBJ databases">
        <authorList>
            <person name="Allen C."/>
            <person name="Tagirdzhanova G."/>
        </authorList>
    </citation>
    <scope>NUCLEOTIDE SEQUENCE [LARGE SCALE GENOMIC DNA]</scope>
</reference>
<evidence type="ECO:0000259" key="7">
    <source>
        <dbReference type="PROSITE" id="PS50850"/>
    </source>
</evidence>
<dbReference type="Pfam" id="PF07690">
    <property type="entry name" value="MFS_1"/>
    <property type="match status" value="1"/>
</dbReference>
<evidence type="ECO:0000313" key="8">
    <source>
        <dbReference type="EMBL" id="CAK7216200.1"/>
    </source>
</evidence>
<evidence type="ECO:0000256" key="6">
    <source>
        <dbReference type="SAM" id="Phobius"/>
    </source>
</evidence>
<dbReference type="InterPro" id="IPR036259">
    <property type="entry name" value="MFS_trans_sf"/>
</dbReference>
<dbReference type="Gene3D" id="1.20.1250.20">
    <property type="entry name" value="MFS general substrate transporter like domains"/>
    <property type="match status" value="1"/>
</dbReference>
<feature type="transmembrane region" description="Helical" evidence="6">
    <location>
        <begin position="393"/>
        <end position="411"/>
    </location>
</feature>
<feature type="region of interest" description="Disordered" evidence="5">
    <location>
        <begin position="1"/>
        <end position="34"/>
    </location>
</feature>
<keyword evidence="3 6" id="KW-1133">Transmembrane helix</keyword>
<dbReference type="PROSITE" id="PS50850">
    <property type="entry name" value="MFS"/>
    <property type="match status" value="1"/>
</dbReference>
<feature type="transmembrane region" description="Helical" evidence="6">
    <location>
        <begin position="459"/>
        <end position="479"/>
    </location>
</feature>
<evidence type="ECO:0000256" key="2">
    <source>
        <dbReference type="ARBA" id="ARBA00022692"/>
    </source>
</evidence>
<comment type="caution">
    <text evidence="8">The sequence shown here is derived from an EMBL/GenBank/DDBJ whole genome shotgun (WGS) entry which is preliminary data.</text>
</comment>
<dbReference type="InterPro" id="IPR020846">
    <property type="entry name" value="MFS_dom"/>
</dbReference>
<dbReference type="PANTHER" id="PTHR23502:SF49">
    <property type="entry name" value="MAJOR FACILITATOR SUPERFAMILY (MFS) PROFILE DOMAIN-CONTAINING PROTEIN"/>
    <property type="match status" value="1"/>
</dbReference>
<feature type="transmembrane region" description="Helical" evidence="6">
    <location>
        <begin position="246"/>
        <end position="269"/>
    </location>
</feature>
<name>A0ABP0BAB7_9PEZI</name>
<feature type="transmembrane region" description="Helical" evidence="6">
    <location>
        <begin position="186"/>
        <end position="204"/>
    </location>
</feature>
<accession>A0ABP0BAB7</accession>
<dbReference type="EMBL" id="CAWUHC010000017">
    <property type="protein sequence ID" value="CAK7216200.1"/>
    <property type="molecule type" value="Genomic_DNA"/>
</dbReference>
<dbReference type="PANTHER" id="PTHR23502">
    <property type="entry name" value="MAJOR FACILITATOR SUPERFAMILY"/>
    <property type="match status" value="1"/>
</dbReference>
<proteinExistence type="predicted"/>
<comment type="subcellular location">
    <subcellularLocation>
        <location evidence="1">Membrane</location>
        <topology evidence="1">Multi-pass membrane protein</topology>
    </subcellularLocation>
</comment>
<dbReference type="InterPro" id="IPR011701">
    <property type="entry name" value="MFS"/>
</dbReference>
<feature type="transmembrane region" description="Helical" evidence="6">
    <location>
        <begin position="349"/>
        <end position="373"/>
    </location>
</feature>